<feature type="compositionally biased region" description="Polar residues" evidence="6">
    <location>
        <begin position="183"/>
        <end position="195"/>
    </location>
</feature>
<evidence type="ECO:0000256" key="3">
    <source>
        <dbReference type="ARBA" id="ARBA00023015"/>
    </source>
</evidence>
<evidence type="ECO:0000256" key="6">
    <source>
        <dbReference type="SAM" id="MobiDB-lite"/>
    </source>
</evidence>
<evidence type="ECO:0000259" key="7">
    <source>
        <dbReference type="PROSITE" id="PS51821"/>
    </source>
</evidence>
<dbReference type="PROSITE" id="PS51821">
    <property type="entry name" value="VELVET"/>
    <property type="match status" value="1"/>
</dbReference>
<dbReference type="InterPro" id="IPR021740">
    <property type="entry name" value="Velvet"/>
</dbReference>
<keyword evidence="2" id="KW-0749">Sporulation</keyword>
<feature type="region of interest" description="Disordered" evidence="6">
    <location>
        <begin position="1"/>
        <end position="81"/>
    </location>
</feature>
<proteinExistence type="predicted"/>
<keyword evidence="3" id="KW-0805">Transcription regulation</keyword>
<feature type="compositionally biased region" description="Basic residues" evidence="6">
    <location>
        <begin position="262"/>
        <end position="275"/>
    </location>
</feature>
<reference evidence="8" key="1">
    <citation type="submission" date="2021-07" db="EMBL/GenBank/DDBJ databases">
        <title>Draft genome of Mortierella alpina, strain LL118, isolated from an aspen leaf litter sample.</title>
        <authorList>
            <person name="Yang S."/>
            <person name="Vinatzer B.A."/>
        </authorList>
    </citation>
    <scope>NUCLEOTIDE SEQUENCE</scope>
    <source>
        <strain evidence="8">LL118</strain>
    </source>
</reference>
<feature type="region of interest" description="Disordered" evidence="6">
    <location>
        <begin position="114"/>
        <end position="148"/>
    </location>
</feature>
<feature type="region of interest" description="Disordered" evidence="6">
    <location>
        <begin position="248"/>
        <end position="320"/>
    </location>
</feature>
<dbReference type="InterPro" id="IPR037525">
    <property type="entry name" value="Velvet_dom"/>
</dbReference>
<feature type="compositionally biased region" description="Basic and acidic residues" evidence="6">
    <location>
        <begin position="373"/>
        <end position="388"/>
    </location>
</feature>
<dbReference type="Proteomes" id="UP000717515">
    <property type="component" value="Unassembled WGS sequence"/>
</dbReference>
<comment type="subcellular location">
    <subcellularLocation>
        <location evidence="1">Nucleus</location>
    </subcellularLocation>
</comment>
<keyword evidence="5" id="KW-0539">Nucleus</keyword>
<feature type="compositionally biased region" description="Low complexity" evidence="6">
    <location>
        <begin position="361"/>
        <end position="370"/>
    </location>
</feature>
<dbReference type="GO" id="GO:0030435">
    <property type="term" value="P:sporulation resulting in formation of a cellular spore"/>
    <property type="evidence" value="ECO:0007669"/>
    <property type="project" value="UniProtKB-KW"/>
</dbReference>
<organism evidence="8 9">
    <name type="scientific">Mortierella alpina</name>
    <name type="common">Oleaginous fungus</name>
    <name type="synonym">Mortierella renispora</name>
    <dbReference type="NCBI Taxonomy" id="64518"/>
    <lineage>
        <taxon>Eukaryota</taxon>
        <taxon>Fungi</taxon>
        <taxon>Fungi incertae sedis</taxon>
        <taxon>Mucoromycota</taxon>
        <taxon>Mortierellomycotina</taxon>
        <taxon>Mortierellomycetes</taxon>
        <taxon>Mortierellales</taxon>
        <taxon>Mortierellaceae</taxon>
        <taxon>Mortierella</taxon>
    </lineage>
</organism>
<protein>
    <recommendedName>
        <fullName evidence="7">Velvet domain-containing protein</fullName>
    </recommendedName>
</protein>
<accession>A0A9P8CVM2</accession>
<keyword evidence="4" id="KW-0804">Transcription</keyword>
<dbReference type="GO" id="GO:0005634">
    <property type="term" value="C:nucleus"/>
    <property type="evidence" value="ECO:0007669"/>
    <property type="project" value="UniProtKB-SubCell"/>
</dbReference>
<feature type="compositionally biased region" description="Low complexity" evidence="6">
    <location>
        <begin position="290"/>
        <end position="300"/>
    </location>
</feature>
<sequence length="583" mass="65249">MAAIQEAHHHREALEQHQSGPHSSAAASRQPQSRTFHSRHHDLGPGHPFMAEYPGHPHPLPRPPQHRLSAEPYGSYDTQGQHCPPNKLYTSWGQSYRQTPPAQTHQYHPQHQQYRHHNDTHPYPHHQYATLPHSSRDQPSGMAPPISSTPIEYERYASQSEHEVLRNSEDALHIETNPTANEQLLSQGSKPQHQETPCPAESASRQHHATIKIVQQPLHARMCGFGEKDRRPLDPPPIVQLILDDPHYNELKAPPQPVVPIKSRRGRKKKNIQKPKHPDMNDLLSAHCNSSTSSTPAKTASKGHDHHSHQMEDINDDHHSEDVCELDEDNEIAHHDGSEEDHLAGTPSSPHFASRPRGRSDSSSVDQASSTEHVGEASSKKHGREDTRTSSSPDKFVEHQEQQPSEASELKAEDQGEPQEWPRYLGGASALRQDPLFVLHVSLWSEDGLDVRSMIATSGRSDPAKLTRILMGAAVVSPILLNNERGEPGWYFSFPDLSVRTEGVYTLKFSLMRLASFDFAEQGGSHASLLIAETTSQPFTVYSAKKFPGMTESTELSKAFARQGLKIPIRNDLRVRKNADKDE</sequence>
<feature type="region of interest" description="Disordered" evidence="6">
    <location>
        <begin position="183"/>
        <end position="206"/>
    </location>
</feature>
<dbReference type="Pfam" id="PF11754">
    <property type="entry name" value="Velvet"/>
    <property type="match status" value="1"/>
</dbReference>
<dbReference type="EMBL" id="JAIFTL010000326">
    <property type="protein sequence ID" value="KAG9320121.1"/>
    <property type="molecule type" value="Genomic_DNA"/>
</dbReference>
<evidence type="ECO:0000256" key="2">
    <source>
        <dbReference type="ARBA" id="ARBA00022969"/>
    </source>
</evidence>
<evidence type="ECO:0000313" key="9">
    <source>
        <dbReference type="Proteomes" id="UP000717515"/>
    </source>
</evidence>
<evidence type="ECO:0000256" key="1">
    <source>
        <dbReference type="ARBA" id="ARBA00004123"/>
    </source>
</evidence>
<dbReference type="Gene3D" id="2.60.40.3960">
    <property type="entry name" value="Velvet domain"/>
    <property type="match status" value="2"/>
</dbReference>
<dbReference type="PANTHER" id="PTHR33572">
    <property type="entry name" value="SPORE DEVELOPMENT REGULATOR VOSA"/>
    <property type="match status" value="1"/>
</dbReference>
<evidence type="ECO:0000256" key="4">
    <source>
        <dbReference type="ARBA" id="ARBA00023163"/>
    </source>
</evidence>
<dbReference type="AlphaFoldDB" id="A0A9P8CVM2"/>
<evidence type="ECO:0000313" key="8">
    <source>
        <dbReference type="EMBL" id="KAG9320121.1"/>
    </source>
</evidence>
<feature type="compositionally biased region" description="Basic and acidic residues" evidence="6">
    <location>
        <begin position="308"/>
        <end position="320"/>
    </location>
</feature>
<comment type="caution">
    <text evidence="8">The sequence shown here is derived from an EMBL/GenBank/DDBJ whole genome shotgun (WGS) entry which is preliminary data.</text>
</comment>
<feature type="region of interest" description="Disordered" evidence="6">
    <location>
        <begin position="337"/>
        <end position="422"/>
    </location>
</feature>
<feature type="compositionally biased region" description="Basic and acidic residues" evidence="6">
    <location>
        <begin position="1"/>
        <end position="15"/>
    </location>
</feature>
<feature type="domain" description="Velvet" evidence="7">
    <location>
        <begin position="204"/>
        <end position="570"/>
    </location>
</feature>
<evidence type="ECO:0000256" key="5">
    <source>
        <dbReference type="ARBA" id="ARBA00023242"/>
    </source>
</evidence>
<name>A0A9P8CVM2_MORAP</name>
<gene>
    <name evidence="8" type="ORF">KVV02_005249</name>
</gene>
<dbReference type="InterPro" id="IPR038491">
    <property type="entry name" value="Velvet_dom_sf"/>
</dbReference>
<dbReference type="PANTHER" id="PTHR33572:SF17">
    <property type="entry name" value="SEXUAL DEVELOPMENT REGULATOR VELC"/>
    <property type="match status" value="1"/>
</dbReference>